<name>A0ABQ0JN94_9VIBR</name>
<organism evidence="1 2">
    <name type="scientific">Vibrio variabilis</name>
    <dbReference type="NCBI Taxonomy" id="990271"/>
    <lineage>
        <taxon>Bacteria</taxon>
        <taxon>Pseudomonadati</taxon>
        <taxon>Pseudomonadota</taxon>
        <taxon>Gammaproteobacteria</taxon>
        <taxon>Vibrionales</taxon>
        <taxon>Vibrionaceae</taxon>
        <taxon>Vibrio</taxon>
    </lineage>
</organism>
<dbReference type="EMBL" id="BBMS01000087">
    <property type="protein sequence ID" value="GAL30220.1"/>
    <property type="molecule type" value="Genomic_DNA"/>
</dbReference>
<protein>
    <submittedName>
        <fullName evidence="1">Uncharacterized protein</fullName>
    </submittedName>
</protein>
<keyword evidence="2" id="KW-1185">Reference proteome</keyword>
<evidence type="ECO:0000313" key="1">
    <source>
        <dbReference type="EMBL" id="GAL30220.1"/>
    </source>
</evidence>
<gene>
    <name evidence="1" type="ORF">JCM19239_1749</name>
</gene>
<dbReference type="Proteomes" id="UP000029223">
    <property type="component" value="Unassembled WGS sequence"/>
</dbReference>
<sequence length="43" mass="4904">MGGVYGGMYTSILLNIPGTAHLQRQQWMATLWLNKVKLDERLV</sequence>
<reference evidence="2" key="1">
    <citation type="submission" date="2014-09" db="EMBL/GenBank/DDBJ databases">
        <title>Vibrio variabilis JCM 19239. (C206) whole genome shotgun sequence.</title>
        <authorList>
            <person name="Sawabe T."/>
            <person name="Meirelles P."/>
            <person name="Nakanishi M."/>
            <person name="Sayaka M."/>
            <person name="Hattori M."/>
            <person name="Ohkuma M."/>
        </authorList>
    </citation>
    <scope>NUCLEOTIDE SEQUENCE [LARGE SCALE GENOMIC DNA]</scope>
    <source>
        <strain evidence="2">JCM 19239</strain>
    </source>
</reference>
<evidence type="ECO:0000313" key="2">
    <source>
        <dbReference type="Proteomes" id="UP000029223"/>
    </source>
</evidence>
<proteinExistence type="predicted"/>
<comment type="caution">
    <text evidence="1">The sequence shown here is derived from an EMBL/GenBank/DDBJ whole genome shotgun (WGS) entry which is preliminary data.</text>
</comment>
<accession>A0ABQ0JN94</accession>